<organism evidence="3 4">
    <name type="scientific">Romboutsia sedimentorum</name>
    <dbReference type="NCBI Taxonomy" id="1368474"/>
    <lineage>
        <taxon>Bacteria</taxon>
        <taxon>Bacillati</taxon>
        <taxon>Bacillota</taxon>
        <taxon>Clostridia</taxon>
        <taxon>Peptostreptococcales</taxon>
        <taxon>Peptostreptococcaceae</taxon>
        <taxon>Romboutsia</taxon>
    </lineage>
</organism>
<dbReference type="CDD" id="cd04179">
    <property type="entry name" value="DPM_DPG-synthase_like"/>
    <property type="match status" value="1"/>
</dbReference>
<keyword evidence="1" id="KW-0812">Transmembrane</keyword>
<evidence type="ECO:0000259" key="2">
    <source>
        <dbReference type="Pfam" id="PF00535"/>
    </source>
</evidence>
<dbReference type="PANTHER" id="PTHR48090">
    <property type="entry name" value="UNDECAPRENYL-PHOSPHATE 4-DEOXY-4-FORMAMIDO-L-ARABINOSE TRANSFERASE-RELATED"/>
    <property type="match status" value="1"/>
</dbReference>
<dbReference type="Proteomes" id="UP001301012">
    <property type="component" value="Unassembled WGS sequence"/>
</dbReference>
<evidence type="ECO:0000313" key="3">
    <source>
        <dbReference type="EMBL" id="MDK2562937.1"/>
    </source>
</evidence>
<dbReference type="Pfam" id="PF00535">
    <property type="entry name" value="Glycos_transf_2"/>
    <property type="match status" value="1"/>
</dbReference>
<dbReference type="SUPFAM" id="SSF53448">
    <property type="entry name" value="Nucleotide-diphospho-sugar transferases"/>
    <property type="match status" value="1"/>
</dbReference>
<feature type="domain" description="Glycosyltransferase 2-like" evidence="2">
    <location>
        <begin position="6"/>
        <end position="160"/>
    </location>
</feature>
<dbReference type="PANTHER" id="PTHR48090:SF7">
    <property type="entry name" value="RFBJ PROTEIN"/>
    <property type="match status" value="1"/>
</dbReference>
<dbReference type="InterPro" id="IPR029044">
    <property type="entry name" value="Nucleotide-diphossugar_trans"/>
</dbReference>
<sequence>MKKIAVLVPCYNEELTIEAVIKDFKNVIPEADIYVYDNNSKDNTAQIAKELGAIVVPEYRQGKGNVVRSMFRDIEADCYIMVDGDDTYPAEDAYRVAQLVLENKADMAIGDRLSSTYFTENKRPFHNTGNKLVRTLINKIFKSEVKDIMTGCRAFNRTFVKSFPVLSKGFEIETEMSIHALDKKFLIREVPIAYRDRPDGSESKLNTFSDGFRVLKTILNLYKDYKPLSFFGLISGILCIIGLAMMIPVLSGYLRTSLVAKFPTLIVAIGLLTSSLVSLACGLILDTVKKHSDQFYEISLNMLEMNKPNGKSECENKI</sequence>
<dbReference type="InterPro" id="IPR050256">
    <property type="entry name" value="Glycosyltransferase_2"/>
</dbReference>
<proteinExistence type="predicted"/>
<keyword evidence="1" id="KW-1133">Transmembrane helix</keyword>
<accession>A0ABT7E7M7</accession>
<keyword evidence="1" id="KW-0472">Membrane</keyword>
<gene>
    <name evidence="3" type="ORF">QOZ84_05220</name>
</gene>
<comment type="caution">
    <text evidence="3">The sequence shown here is derived from an EMBL/GenBank/DDBJ whole genome shotgun (WGS) entry which is preliminary data.</text>
</comment>
<dbReference type="InterPro" id="IPR001173">
    <property type="entry name" value="Glyco_trans_2-like"/>
</dbReference>
<feature type="transmembrane region" description="Helical" evidence="1">
    <location>
        <begin position="228"/>
        <end position="250"/>
    </location>
</feature>
<protein>
    <submittedName>
        <fullName evidence="3">Glycosyltransferase family 2 protein</fullName>
    </submittedName>
</protein>
<dbReference type="Gene3D" id="3.90.550.10">
    <property type="entry name" value="Spore Coat Polysaccharide Biosynthesis Protein SpsA, Chain A"/>
    <property type="match status" value="1"/>
</dbReference>
<keyword evidence="4" id="KW-1185">Reference proteome</keyword>
<reference evidence="3 4" key="1">
    <citation type="submission" date="2023-05" db="EMBL/GenBank/DDBJ databases">
        <title>Rombocin, a short stable natural nisin variant, displays selective antimicrobial activity against Listeria monocytogenes and employs dual mode of action to kill target bacterial strains.</title>
        <authorList>
            <person name="Wambui J."/>
            <person name="Stephan R."/>
            <person name="Kuipers O.P."/>
        </authorList>
    </citation>
    <scope>NUCLEOTIDE SEQUENCE [LARGE SCALE GENOMIC DNA]</scope>
    <source>
        <strain evidence="3 4">RC002</strain>
    </source>
</reference>
<name>A0ABT7E7M7_9FIRM</name>
<dbReference type="EMBL" id="JASKYM010000002">
    <property type="protein sequence ID" value="MDK2562937.1"/>
    <property type="molecule type" value="Genomic_DNA"/>
</dbReference>
<feature type="transmembrane region" description="Helical" evidence="1">
    <location>
        <begin position="262"/>
        <end position="285"/>
    </location>
</feature>
<evidence type="ECO:0000313" key="4">
    <source>
        <dbReference type="Proteomes" id="UP001301012"/>
    </source>
</evidence>
<dbReference type="RefSeq" id="WP_284131907.1">
    <property type="nucleotide sequence ID" value="NZ_JASKYM010000002.1"/>
</dbReference>
<evidence type="ECO:0000256" key="1">
    <source>
        <dbReference type="SAM" id="Phobius"/>
    </source>
</evidence>